<evidence type="ECO:0000313" key="3">
    <source>
        <dbReference type="Proteomes" id="UP000663419"/>
    </source>
</evidence>
<dbReference type="AlphaFoldDB" id="A0A8A1LC53"/>
<feature type="region of interest" description="Disordered" evidence="1">
    <location>
        <begin position="35"/>
        <end position="58"/>
    </location>
</feature>
<dbReference type="Proteomes" id="UP000663419">
    <property type="component" value="Chromosome 2"/>
</dbReference>
<feature type="compositionally biased region" description="Basic and acidic residues" evidence="1">
    <location>
        <begin position="46"/>
        <end position="58"/>
    </location>
</feature>
<evidence type="ECO:0000313" key="2">
    <source>
        <dbReference type="EMBL" id="QSS51506.1"/>
    </source>
</evidence>
<name>A0A8A1LC53_AJEC8</name>
<feature type="compositionally biased region" description="Basic residues" evidence="1">
    <location>
        <begin position="35"/>
        <end position="45"/>
    </location>
</feature>
<protein>
    <submittedName>
        <fullName evidence="2">Uncharacterized protein</fullName>
    </submittedName>
</protein>
<dbReference type="EMBL" id="CP069103">
    <property type="protein sequence ID" value="QSS51506.1"/>
    <property type="molecule type" value="Genomic_DNA"/>
</dbReference>
<sequence length="79" mass="9475">MKGSENKNPLCDVARFLEILRSTSIFGVFCLREPKKKKKKKKKKKQMTEDERQGERERQKMLRCSYVYVVFCFTLHSKI</sequence>
<accession>A0A8A1LC53</accession>
<organism evidence="2 3">
    <name type="scientific">Ajellomyces capsulatus (strain H88)</name>
    <name type="common">Darling's disease fungus</name>
    <name type="synonym">Histoplasma capsulatum</name>
    <dbReference type="NCBI Taxonomy" id="544711"/>
    <lineage>
        <taxon>Eukaryota</taxon>
        <taxon>Fungi</taxon>
        <taxon>Dikarya</taxon>
        <taxon>Ascomycota</taxon>
        <taxon>Pezizomycotina</taxon>
        <taxon>Eurotiomycetes</taxon>
        <taxon>Eurotiomycetidae</taxon>
        <taxon>Onygenales</taxon>
        <taxon>Ajellomycetaceae</taxon>
        <taxon>Histoplasma</taxon>
    </lineage>
</organism>
<gene>
    <name evidence="2" type="ORF">I7I53_06845</name>
</gene>
<proteinExistence type="predicted"/>
<reference evidence="2" key="1">
    <citation type="submission" date="2021-01" db="EMBL/GenBank/DDBJ databases">
        <title>Chromosome-level genome assembly of a human fungal pathogen reveals clustering of transcriptionally co-regulated genes.</title>
        <authorList>
            <person name="Voorhies M."/>
            <person name="Cohen S."/>
            <person name="Shea T.P."/>
            <person name="Petrus S."/>
            <person name="Munoz J.F."/>
            <person name="Poplawski S."/>
            <person name="Goldman W.E."/>
            <person name="Michael T."/>
            <person name="Cuomo C.A."/>
            <person name="Sil A."/>
            <person name="Beyhan S."/>
        </authorList>
    </citation>
    <scope>NUCLEOTIDE SEQUENCE</scope>
    <source>
        <strain evidence="2">H88</strain>
    </source>
</reference>
<dbReference type="VEuPathDB" id="FungiDB:I7I53_06845"/>
<evidence type="ECO:0000256" key="1">
    <source>
        <dbReference type="SAM" id="MobiDB-lite"/>
    </source>
</evidence>